<dbReference type="InterPro" id="IPR002123">
    <property type="entry name" value="Plipid/glycerol_acylTrfase"/>
</dbReference>
<keyword evidence="8" id="KW-1185">Reference proteome</keyword>
<feature type="domain" description="Carrier" evidence="6">
    <location>
        <begin position="268"/>
        <end position="346"/>
    </location>
</feature>
<comment type="similarity">
    <text evidence="1">Belongs to the ATP-dependent AMP-binding enzyme family.</text>
</comment>
<dbReference type="Proteomes" id="UP000186469">
    <property type="component" value="Unassembled WGS sequence"/>
</dbReference>
<dbReference type="Pfam" id="PF01553">
    <property type="entry name" value="Acyltransferase"/>
    <property type="match status" value="1"/>
</dbReference>
<keyword evidence="2" id="KW-0596">Phosphopantetheine</keyword>
<dbReference type="InterPro" id="IPR000873">
    <property type="entry name" value="AMP-dep_synth/lig_dom"/>
</dbReference>
<dbReference type="InterPro" id="IPR006162">
    <property type="entry name" value="Ppantetheine_attach_site"/>
</dbReference>
<evidence type="ECO:0000256" key="2">
    <source>
        <dbReference type="ARBA" id="ARBA00022450"/>
    </source>
</evidence>
<sequence>MKKHKNNIYSSLLKYLLPLRYDLEIKGLDKIKTDSSILFLPNHPALIDPLIIYSQIGNLYPAVLADERQMKRPLLRRLVKKLNIITIADPLKDGISAKKSVEQGLDKLISTLEQGKNALIYPAGQINRSKQSSISGKSGVFKIIQALPNQRVVLIRTKGLWGSRFSYAYSGSAPKLNDWRFIMKILFMLIFNFLFFIPKRKVEIEFVEAYDLPRDTDKKTFNKYLENFYSLAEQKNTRIPDFFWQGNTPKILPEPKNQHKSDPNEQSLELITQVKTLIKKLYELPKDQELDLNSSLTKDLGLDSLSLLELSTALENEFGQAVLNLESLETVGDCVLAAAGLLNESEVIKEIPKAWFKSSKNTRLTIDPKAQNIPEAFITQVLNKPDLPLTVDRTTMKKREELLLAALILSKKFKQIKGKRVGVMLPAVPAVTPVWLALQLAGKTPVMLNWTVGEQNLNHCLKLAEVNTIISSERLIERLKRSGLNLNALPVKWLELEKLATTIKIKDKIFGFIKTKLIRYNLLKFNCNKVPNEAVILFTSGSETLPKAVPLTQENLMTNAKDLINILSVSESDRILAMLPPFHSFGFMVNVVLPLSSGLKVAFHPNPTEGGILNGLVKDYKLSILASAPSFLGNMLDKAKNKNNNETPLKSVRLAFMGAEKCPELLYKTFTELCPQATLCEGYGITECSPVVSVNTPENAIIGSIGETLPSVDVAIIKLETLDTGTLERVKSGETGMLLIKGKNIFNGYLGTQTNPFIFFEGKKWYKSGDLVTMDKNGHLFFKGRLKRFIKLGGEMISLPQIESILIEAYAKHQDAPEEGPVLAVESSGDETKPEIILFTPLTLNKTEVNEYLRNAGLSNLYSIQKIIQVETIPLLGTGKTNYRALKDLIKNTN</sequence>
<dbReference type="STRING" id="1121455.SAMN02745728_02259"/>
<dbReference type="SMART" id="SM00563">
    <property type="entry name" value="PlsC"/>
    <property type="match status" value="1"/>
</dbReference>
<dbReference type="PANTHER" id="PTHR43201:SF5">
    <property type="entry name" value="MEDIUM-CHAIN ACYL-COA LIGASE ACSF2, MITOCHONDRIAL"/>
    <property type="match status" value="1"/>
</dbReference>
<evidence type="ECO:0000259" key="6">
    <source>
        <dbReference type="PROSITE" id="PS50075"/>
    </source>
</evidence>
<protein>
    <submittedName>
        <fullName evidence="7">Long-chain-fatty-acid--[acyl-carrier-protein] ligase</fullName>
    </submittedName>
</protein>
<dbReference type="InterPro" id="IPR009081">
    <property type="entry name" value="PP-bd_ACP"/>
</dbReference>
<dbReference type="CDD" id="cd07989">
    <property type="entry name" value="LPLAT_AGPAT-like"/>
    <property type="match status" value="1"/>
</dbReference>
<keyword evidence="3" id="KW-0597">Phosphoprotein</keyword>
<evidence type="ECO:0000313" key="8">
    <source>
        <dbReference type="Proteomes" id="UP000186469"/>
    </source>
</evidence>
<dbReference type="SUPFAM" id="SSF47336">
    <property type="entry name" value="ACP-like"/>
    <property type="match status" value="1"/>
</dbReference>
<dbReference type="RefSeq" id="WP_072697932.1">
    <property type="nucleotide sequence ID" value="NZ_FRDI01000016.1"/>
</dbReference>
<dbReference type="Pfam" id="PF00550">
    <property type="entry name" value="PP-binding"/>
    <property type="match status" value="1"/>
</dbReference>
<accession>A0A1M7TMG9</accession>
<dbReference type="Gene3D" id="1.10.1200.10">
    <property type="entry name" value="ACP-like"/>
    <property type="match status" value="1"/>
</dbReference>
<dbReference type="SUPFAM" id="SSF56801">
    <property type="entry name" value="Acetyl-CoA synthetase-like"/>
    <property type="match status" value="1"/>
</dbReference>
<keyword evidence="4 7" id="KW-0436">Ligase</keyword>
<evidence type="ECO:0000313" key="7">
    <source>
        <dbReference type="EMBL" id="SHN71961.1"/>
    </source>
</evidence>
<dbReference type="EMBL" id="FRDI01000016">
    <property type="protein sequence ID" value="SHN71961.1"/>
    <property type="molecule type" value="Genomic_DNA"/>
</dbReference>
<evidence type="ECO:0000256" key="3">
    <source>
        <dbReference type="ARBA" id="ARBA00022553"/>
    </source>
</evidence>
<dbReference type="SUPFAM" id="SSF69593">
    <property type="entry name" value="Glycerol-3-phosphate (1)-acyltransferase"/>
    <property type="match status" value="1"/>
</dbReference>
<evidence type="ECO:0000256" key="5">
    <source>
        <dbReference type="SAM" id="Phobius"/>
    </source>
</evidence>
<gene>
    <name evidence="7" type="ORF">SAMN02745728_02259</name>
</gene>
<dbReference type="OrthoDB" id="9799237at2"/>
<dbReference type="InterPro" id="IPR042099">
    <property type="entry name" value="ANL_N_sf"/>
</dbReference>
<keyword evidence="5" id="KW-0812">Transmembrane</keyword>
<dbReference type="PROSITE" id="PS00012">
    <property type="entry name" value="PHOSPHOPANTETHEINE"/>
    <property type="match status" value="1"/>
</dbReference>
<dbReference type="Pfam" id="PF00501">
    <property type="entry name" value="AMP-binding"/>
    <property type="match status" value="1"/>
</dbReference>
<dbReference type="InterPro" id="IPR045851">
    <property type="entry name" value="AMP-bd_C_sf"/>
</dbReference>
<dbReference type="GO" id="GO:0031956">
    <property type="term" value="F:medium-chain fatty acid-CoA ligase activity"/>
    <property type="evidence" value="ECO:0007669"/>
    <property type="project" value="TreeGrafter"/>
</dbReference>
<evidence type="ECO:0000256" key="1">
    <source>
        <dbReference type="ARBA" id="ARBA00006432"/>
    </source>
</evidence>
<feature type="transmembrane region" description="Helical" evidence="5">
    <location>
        <begin position="179"/>
        <end position="197"/>
    </location>
</feature>
<reference evidence="7 8" key="1">
    <citation type="submission" date="2016-12" db="EMBL/GenBank/DDBJ databases">
        <authorList>
            <person name="Song W.-J."/>
            <person name="Kurnit D.M."/>
        </authorList>
    </citation>
    <scope>NUCLEOTIDE SEQUENCE [LARGE SCALE GENOMIC DNA]</scope>
    <source>
        <strain evidence="7 8">DSM 11393</strain>
    </source>
</reference>
<dbReference type="AlphaFoldDB" id="A0A1M7TMG9"/>
<dbReference type="Gene3D" id="3.40.50.12780">
    <property type="entry name" value="N-terminal domain of ligase-like"/>
    <property type="match status" value="1"/>
</dbReference>
<dbReference type="PANTHER" id="PTHR43201">
    <property type="entry name" value="ACYL-COA SYNTHETASE"/>
    <property type="match status" value="1"/>
</dbReference>
<keyword evidence="5" id="KW-0472">Membrane</keyword>
<name>A0A1M7TMG9_9BACT</name>
<dbReference type="GO" id="GO:0016746">
    <property type="term" value="F:acyltransferase activity"/>
    <property type="evidence" value="ECO:0007669"/>
    <property type="project" value="InterPro"/>
</dbReference>
<dbReference type="Gene3D" id="3.30.300.30">
    <property type="match status" value="1"/>
</dbReference>
<dbReference type="GO" id="GO:0006631">
    <property type="term" value="P:fatty acid metabolic process"/>
    <property type="evidence" value="ECO:0007669"/>
    <property type="project" value="TreeGrafter"/>
</dbReference>
<keyword evidence="5" id="KW-1133">Transmembrane helix</keyword>
<dbReference type="PROSITE" id="PS50075">
    <property type="entry name" value="CARRIER"/>
    <property type="match status" value="1"/>
</dbReference>
<proteinExistence type="inferred from homology"/>
<dbReference type="InterPro" id="IPR036736">
    <property type="entry name" value="ACP-like_sf"/>
</dbReference>
<evidence type="ECO:0000256" key="4">
    <source>
        <dbReference type="ARBA" id="ARBA00022598"/>
    </source>
</evidence>
<organism evidence="7 8">
    <name type="scientific">Desulfovibrio litoralis DSM 11393</name>
    <dbReference type="NCBI Taxonomy" id="1121455"/>
    <lineage>
        <taxon>Bacteria</taxon>
        <taxon>Pseudomonadati</taxon>
        <taxon>Thermodesulfobacteriota</taxon>
        <taxon>Desulfovibrionia</taxon>
        <taxon>Desulfovibrionales</taxon>
        <taxon>Desulfovibrionaceae</taxon>
        <taxon>Desulfovibrio</taxon>
    </lineage>
</organism>